<feature type="region of interest" description="Disordered" evidence="1">
    <location>
        <begin position="1"/>
        <end position="76"/>
    </location>
</feature>
<evidence type="ECO:0000256" key="1">
    <source>
        <dbReference type="SAM" id="MobiDB-lite"/>
    </source>
</evidence>
<sequence>MSKISRSQAEQKQTQLDASRQFPPVEEACPAHARGRRATQGLRDQRSSREHTDPHDRVESVFPPPPPPLEDSRGGQRYLVRAAVEPPRCERTSDELSRPVARLSPILGYLGAPLPTDDRRTGSG</sequence>
<feature type="compositionally biased region" description="Polar residues" evidence="1">
    <location>
        <begin position="1"/>
        <end position="18"/>
    </location>
</feature>
<dbReference type="EMBL" id="CAKLBY020000097">
    <property type="protein sequence ID" value="CAK7926072.1"/>
    <property type="molecule type" value="Genomic_DNA"/>
</dbReference>
<accession>A0AAV1TWV3</accession>
<gene>
    <name evidence="2" type="ORF">PM001_LOCUS11222</name>
</gene>
<evidence type="ECO:0000313" key="3">
    <source>
        <dbReference type="Proteomes" id="UP001162060"/>
    </source>
</evidence>
<proteinExistence type="predicted"/>
<dbReference type="AlphaFoldDB" id="A0AAV1TWV3"/>
<dbReference type="Proteomes" id="UP001162060">
    <property type="component" value="Unassembled WGS sequence"/>
</dbReference>
<organism evidence="2 3">
    <name type="scientific">Peronospora matthiolae</name>
    <dbReference type="NCBI Taxonomy" id="2874970"/>
    <lineage>
        <taxon>Eukaryota</taxon>
        <taxon>Sar</taxon>
        <taxon>Stramenopiles</taxon>
        <taxon>Oomycota</taxon>
        <taxon>Peronosporomycetes</taxon>
        <taxon>Peronosporales</taxon>
        <taxon>Peronosporaceae</taxon>
        <taxon>Peronospora</taxon>
    </lineage>
</organism>
<protein>
    <submittedName>
        <fullName evidence="2">Uncharacterized protein</fullName>
    </submittedName>
</protein>
<name>A0AAV1TWV3_9STRA</name>
<reference evidence="2" key="1">
    <citation type="submission" date="2024-01" db="EMBL/GenBank/DDBJ databases">
        <authorList>
            <person name="Webb A."/>
        </authorList>
    </citation>
    <scope>NUCLEOTIDE SEQUENCE</scope>
    <source>
        <strain evidence="2">Pm1</strain>
    </source>
</reference>
<feature type="compositionally biased region" description="Basic and acidic residues" evidence="1">
    <location>
        <begin position="43"/>
        <end position="59"/>
    </location>
</feature>
<comment type="caution">
    <text evidence="2">The sequence shown here is derived from an EMBL/GenBank/DDBJ whole genome shotgun (WGS) entry which is preliminary data.</text>
</comment>
<evidence type="ECO:0000313" key="2">
    <source>
        <dbReference type="EMBL" id="CAK7926072.1"/>
    </source>
</evidence>